<dbReference type="PANTHER" id="PTHR34776:SF1">
    <property type="entry name" value="F17F16.3 PROTEIN"/>
    <property type="match status" value="1"/>
</dbReference>
<feature type="compositionally biased region" description="Basic residues" evidence="1">
    <location>
        <begin position="40"/>
        <end position="50"/>
    </location>
</feature>
<evidence type="ECO:0000256" key="1">
    <source>
        <dbReference type="SAM" id="MobiDB-lite"/>
    </source>
</evidence>
<feature type="compositionally biased region" description="Polar residues" evidence="1">
    <location>
        <begin position="220"/>
        <end position="230"/>
    </location>
</feature>
<evidence type="ECO:0000313" key="2">
    <source>
        <dbReference type="EMBL" id="CAF9917779.1"/>
    </source>
</evidence>
<dbReference type="Proteomes" id="UP000664169">
    <property type="component" value="Unassembled WGS sequence"/>
</dbReference>
<evidence type="ECO:0008006" key="4">
    <source>
        <dbReference type="Google" id="ProtNLM"/>
    </source>
</evidence>
<sequence>MPTTRSAARKADSTSSGSSKAVAGNKRKAETSPSTSPASKPKKSQAPKKQKTIEETLQDQPNDDQKDDKEVSKDVEMKDATAADDSNSEDVLKASEAGNNDSKTSNSTMNEKPMEKTDGAGQDAVQTQTGDEKKNQQANATTEYKPDSKVMPTSTSEDITIKANGDHASEKPSLDASIGNDVEKTGGSPHKTNGFAQPAKKEETINSQETAKAFDANDIKPTQDTAVNQSSEREKSTPSSILEKGIIYFFFRGRVGIDEPSEVDDLARSYIVLHPLPRGAKLSDGPLGDAKNLRVLALPKKVLPKGPNDRFMVFVEKSKANLEDLKKEFLSASDYDTKTAGPRHTPAATPIGEGVYAITSTGRESHLAYILTIPQELSEVQKDIGLEAKGSWVTSVKNPQHKGPAQAQLPKDPEFPQEILDEFRTLRWGPLQPKHLEYENCQFLLIGHKDHSFAKATETDDKEADPKEEIEKLSGEDERRVEHLEGKCSAIAVTC</sequence>
<reference evidence="2" key="1">
    <citation type="submission" date="2021-03" db="EMBL/GenBank/DDBJ databases">
        <authorList>
            <person name="Tagirdzhanova G."/>
        </authorList>
    </citation>
    <scope>NUCLEOTIDE SEQUENCE</scope>
</reference>
<accession>A0A8H3F4D3</accession>
<feature type="compositionally biased region" description="Polar residues" evidence="1">
    <location>
        <begin position="97"/>
        <end position="110"/>
    </location>
</feature>
<dbReference type="PANTHER" id="PTHR34776">
    <property type="entry name" value="F17F16.3 PROTEIN"/>
    <property type="match status" value="1"/>
</dbReference>
<gene>
    <name evidence="2" type="ORF">GOMPHAMPRED_001376</name>
</gene>
<protein>
    <recommendedName>
        <fullName evidence="4">BTB domain transcription factor</fullName>
    </recommendedName>
</protein>
<comment type="caution">
    <text evidence="2">The sequence shown here is derived from an EMBL/GenBank/DDBJ whole genome shotgun (WGS) entry which is preliminary data.</text>
</comment>
<dbReference type="EMBL" id="CAJPDQ010000012">
    <property type="protein sequence ID" value="CAF9917779.1"/>
    <property type="molecule type" value="Genomic_DNA"/>
</dbReference>
<dbReference type="OrthoDB" id="1028014at2759"/>
<dbReference type="AlphaFoldDB" id="A0A8H3F4D3"/>
<feature type="region of interest" description="Disordered" evidence="1">
    <location>
        <begin position="396"/>
        <end position="415"/>
    </location>
</feature>
<evidence type="ECO:0000313" key="3">
    <source>
        <dbReference type="Proteomes" id="UP000664169"/>
    </source>
</evidence>
<keyword evidence="3" id="KW-1185">Reference proteome</keyword>
<proteinExistence type="predicted"/>
<name>A0A8H3F4D3_9LECA</name>
<feature type="compositionally biased region" description="Basic and acidic residues" evidence="1">
    <location>
        <begin position="63"/>
        <end position="81"/>
    </location>
</feature>
<feature type="compositionally biased region" description="Basic and acidic residues" evidence="1">
    <location>
        <begin position="164"/>
        <end position="173"/>
    </location>
</feature>
<organism evidence="2 3">
    <name type="scientific">Gomphillus americanus</name>
    <dbReference type="NCBI Taxonomy" id="1940652"/>
    <lineage>
        <taxon>Eukaryota</taxon>
        <taxon>Fungi</taxon>
        <taxon>Dikarya</taxon>
        <taxon>Ascomycota</taxon>
        <taxon>Pezizomycotina</taxon>
        <taxon>Lecanoromycetes</taxon>
        <taxon>OSLEUM clade</taxon>
        <taxon>Ostropomycetidae</taxon>
        <taxon>Ostropales</taxon>
        <taxon>Graphidaceae</taxon>
        <taxon>Gomphilloideae</taxon>
        <taxon>Gomphillus</taxon>
    </lineage>
</organism>
<feature type="region of interest" description="Disordered" evidence="1">
    <location>
        <begin position="455"/>
        <end position="479"/>
    </location>
</feature>
<feature type="region of interest" description="Disordered" evidence="1">
    <location>
        <begin position="1"/>
        <end position="237"/>
    </location>
</feature>